<sequence>MFITTMNTIYSLIHIIPDRVLRWIGGGDAPLGDMGVEQANKQAFGIAVGTGSQATSQGAGAMGNKGQAPTPDGDNTKTPGKDDDKQNTDAEMESREDSAGSNKGGKTQEDNKSVR</sequence>
<dbReference type="AlphaFoldDB" id="F5T1J4"/>
<evidence type="ECO:0000313" key="2">
    <source>
        <dbReference type="EMBL" id="EGL53090.1"/>
    </source>
</evidence>
<evidence type="ECO:0000256" key="1">
    <source>
        <dbReference type="SAM" id="MobiDB-lite"/>
    </source>
</evidence>
<comment type="caution">
    <text evidence="2">The sequence shown here is derived from an EMBL/GenBank/DDBJ whole genome shotgun (WGS) entry which is preliminary data.</text>
</comment>
<accession>F5T1J4</accession>
<feature type="compositionally biased region" description="Basic and acidic residues" evidence="1">
    <location>
        <begin position="106"/>
        <end position="115"/>
    </location>
</feature>
<dbReference type="EMBL" id="AFIG01000003">
    <property type="protein sequence ID" value="EGL53090.1"/>
    <property type="molecule type" value="Genomic_DNA"/>
</dbReference>
<dbReference type="OrthoDB" id="7010241at2"/>
<protein>
    <submittedName>
        <fullName evidence="2">Uncharacterized protein</fullName>
    </submittedName>
</protein>
<dbReference type="STRING" id="1026882.MAMP_00295"/>
<gene>
    <name evidence="2" type="ORF">MAMP_00295</name>
</gene>
<keyword evidence="3" id="KW-1185">Reference proteome</keyword>
<feature type="region of interest" description="Disordered" evidence="1">
    <location>
        <begin position="50"/>
        <end position="115"/>
    </location>
</feature>
<evidence type="ECO:0000313" key="3">
    <source>
        <dbReference type="Proteomes" id="UP000003544"/>
    </source>
</evidence>
<dbReference type="Proteomes" id="UP000003544">
    <property type="component" value="Unassembled WGS sequence"/>
</dbReference>
<dbReference type="RefSeq" id="WP_007146340.1">
    <property type="nucleotide sequence ID" value="NZ_AFIG01000003.1"/>
</dbReference>
<reference evidence="2 3" key="1">
    <citation type="journal article" date="2011" name="J. Bacteriol.">
        <title>Draft genome sequence of Methylophaga aminisulfidivorans MP T.</title>
        <authorList>
            <person name="Han G.H."/>
            <person name="Kim W."/>
            <person name="Chun J."/>
            <person name="Kim S.W."/>
        </authorList>
    </citation>
    <scope>NUCLEOTIDE SEQUENCE [LARGE SCALE GENOMIC DNA]</scope>
    <source>
        <strain evidence="3">MP(T)</strain>
    </source>
</reference>
<proteinExistence type="predicted"/>
<organism evidence="2 3">
    <name type="scientific">Methylophaga aminisulfidivorans MP</name>
    <dbReference type="NCBI Taxonomy" id="1026882"/>
    <lineage>
        <taxon>Bacteria</taxon>
        <taxon>Pseudomonadati</taxon>
        <taxon>Pseudomonadota</taxon>
        <taxon>Gammaproteobacteria</taxon>
        <taxon>Thiotrichales</taxon>
        <taxon>Piscirickettsiaceae</taxon>
        <taxon>Methylophaga</taxon>
    </lineage>
</organism>
<name>F5T1J4_9GAMM</name>
<feature type="compositionally biased region" description="Basic and acidic residues" evidence="1">
    <location>
        <begin position="79"/>
        <end position="98"/>
    </location>
</feature>